<dbReference type="RefSeq" id="WP_173086050.1">
    <property type="nucleotide sequence ID" value="NZ_BLTE01000015.1"/>
</dbReference>
<keyword evidence="6 7" id="KW-0066">ATP synthesis</keyword>
<reference evidence="8 9" key="2">
    <citation type="submission" date="2020-05" db="EMBL/GenBank/DDBJ databases">
        <title>Draft genome sequence of Desulfovibrio sp. strainFSS-1.</title>
        <authorList>
            <person name="Shimoshige H."/>
            <person name="Kobayashi H."/>
            <person name="Maekawa T."/>
        </authorList>
    </citation>
    <scope>NUCLEOTIDE SEQUENCE [LARGE SCALE GENOMIC DNA]</scope>
    <source>
        <strain evidence="8 9">SIID29052-01</strain>
    </source>
</reference>
<name>A0A6V8LRY1_9BACT</name>
<dbReference type="EMBL" id="BLTE01000015">
    <property type="protein sequence ID" value="GFK95223.1"/>
    <property type="molecule type" value="Genomic_DNA"/>
</dbReference>
<reference evidence="8 9" key="1">
    <citation type="submission" date="2020-04" db="EMBL/GenBank/DDBJ databases">
        <authorList>
            <consortium name="Desulfovibrio sp. FSS-1 genome sequencing consortium"/>
            <person name="Shimoshige H."/>
            <person name="Kobayashi H."/>
            <person name="Maekawa T."/>
        </authorList>
    </citation>
    <scope>NUCLEOTIDE SEQUENCE [LARGE SCALE GENOMIC DNA]</scope>
    <source>
        <strain evidence="8 9">SIID29052-01</strain>
    </source>
</reference>
<keyword evidence="7" id="KW-0139">CF(1)</keyword>
<evidence type="ECO:0000313" key="9">
    <source>
        <dbReference type="Proteomes" id="UP000494245"/>
    </source>
</evidence>
<dbReference type="InterPro" id="IPR000711">
    <property type="entry name" value="ATPase_OSCP/dsu"/>
</dbReference>
<evidence type="ECO:0000256" key="7">
    <source>
        <dbReference type="HAMAP-Rule" id="MF_01416"/>
    </source>
</evidence>
<keyword evidence="5 7" id="KW-0472">Membrane</keyword>
<evidence type="ECO:0000256" key="1">
    <source>
        <dbReference type="ARBA" id="ARBA00004370"/>
    </source>
</evidence>
<dbReference type="PRINTS" id="PR00125">
    <property type="entry name" value="ATPASEDELTA"/>
</dbReference>
<dbReference type="Proteomes" id="UP000494245">
    <property type="component" value="Unassembled WGS sequence"/>
</dbReference>
<dbReference type="Pfam" id="PF00213">
    <property type="entry name" value="OSCP"/>
    <property type="match status" value="1"/>
</dbReference>
<gene>
    <name evidence="7 8" type="primary">atpH</name>
    <name evidence="8" type="ORF">NNJEOMEG_03081</name>
</gene>
<keyword evidence="3 7" id="KW-0375">Hydrogen ion transport</keyword>
<keyword evidence="4 7" id="KW-0406">Ion transport</keyword>
<evidence type="ECO:0000313" key="8">
    <source>
        <dbReference type="EMBL" id="GFK95223.1"/>
    </source>
</evidence>
<dbReference type="InterPro" id="IPR026015">
    <property type="entry name" value="ATP_synth_OSCP/delta_N_sf"/>
</dbReference>
<dbReference type="Gene3D" id="1.10.520.20">
    <property type="entry name" value="N-terminal domain of the delta subunit of the F1F0-ATP synthase"/>
    <property type="match status" value="1"/>
</dbReference>
<dbReference type="GO" id="GO:0005886">
    <property type="term" value="C:plasma membrane"/>
    <property type="evidence" value="ECO:0007669"/>
    <property type="project" value="UniProtKB-SubCell"/>
</dbReference>
<comment type="similarity">
    <text evidence="7">Belongs to the ATPase delta chain family.</text>
</comment>
<accession>A0A6V8LRY1</accession>
<organism evidence="8 9">
    <name type="scientific">Fundidesulfovibrio magnetotacticus</name>
    <dbReference type="NCBI Taxonomy" id="2730080"/>
    <lineage>
        <taxon>Bacteria</taxon>
        <taxon>Pseudomonadati</taxon>
        <taxon>Thermodesulfobacteriota</taxon>
        <taxon>Desulfovibrionia</taxon>
        <taxon>Desulfovibrionales</taxon>
        <taxon>Desulfovibrionaceae</taxon>
        <taxon>Fundidesulfovibrio</taxon>
    </lineage>
</organism>
<evidence type="ECO:0000256" key="2">
    <source>
        <dbReference type="ARBA" id="ARBA00022448"/>
    </source>
</evidence>
<comment type="caution">
    <text evidence="8">The sequence shown here is derived from an EMBL/GenBank/DDBJ whole genome shotgun (WGS) entry which is preliminary data.</text>
</comment>
<evidence type="ECO:0000256" key="5">
    <source>
        <dbReference type="ARBA" id="ARBA00023136"/>
    </source>
</evidence>
<comment type="function">
    <text evidence="7">F(1)F(0) ATP synthase produces ATP from ADP in the presence of a proton or sodium gradient. F-type ATPases consist of two structural domains, F(1) containing the extramembraneous catalytic core and F(0) containing the membrane proton channel, linked together by a central stalk and a peripheral stalk. During catalysis, ATP synthesis in the catalytic domain of F(1) is coupled via a rotary mechanism of the central stalk subunits to proton translocation.</text>
</comment>
<dbReference type="InterPro" id="IPR020781">
    <property type="entry name" value="ATPase_OSCP/d_CS"/>
</dbReference>
<keyword evidence="7" id="KW-1003">Cell membrane</keyword>
<dbReference type="PANTHER" id="PTHR11910">
    <property type="entry name" value="ATP SYNTHASE DELTA CHAIN"/>
    <property type="match status" value="1"/>
</dbReference>
<sequence>MTGNIVARRYAKALFALGVKEKAADTFGKDLAGLAHAMDAAPGLQKLFKSPNFNTQEKKAVLGDVVAKLKMAPLSVNFLSVLADKGRLDCVQDIQKTYAELLDASSGVVRGKLTTAMALPAKRQKDIMGTLEKKSGKKLVLDFGVDSAILGGVVLRVGDKVLDASLRAQLQLLKDQIKRGE</sequence>
<dbReference type="GO" id="GO:0046933">
    <property type="term" value="F:proton-transporting ATP synthase activity, rotational mechanism"/>
    <property type="evidence" value="ECO:0007669"/>
    <property type="project" value="UniProtKB-UniRule"/>
</dbReference>
<dbReference type="SUPFAM" id="SSF47928">
    <property type="entry name" value="N-terminal domain of the delta subunit of the F1F0-ATP synthase"/>
    <property type="match status" value="1"/>
</dbReference>
<dbReference type="NCBIfam" id="TIGR01145">
    <property type="entry name" value="ATP_synt_delta"/>
    <property type="match status" value="1"/>
</dbReference>
<protein>
    <recommendedName>
        <fullName evidence="7">ATP synthase subunit delta</fullName>
    </recommendedName>
    <alternativeName>
        <fullName evidence="7">ATP synthase F(1) sector subunit delta</fullName>
    </alternativeName>
    <alternativeName>
        <fullName evidence="7">F-type ATPase subunit delta</fullName>
        <shortName evidence="7">F-ATPase subunit delta</shortName>
    </alternativeName>
</protein>
<evidence type="ECO:0000256" key="4">
    <source>
        <dbReference type="ARBA" id="ARBA00023065"/>
    </source>
</evidence>
<comment type="function">
    <text evidence="7">This protein is part of the stalk that links CF(0) to CF(1). It either transmits conformational changes from CF(0) to CF(1) or is implicated in proton conduction.</text>
</comment>
<keyword evidence="2 7" id="KW-0813">Transport</keyword>
<proteinExistence type="inferred from homology"/>
<comment type="subcellular location">
    <subcellularLocation>
        <location evidence="7">Cell membrane</location>
        <topology evidence="7">Peripheral membrane protein</topology>
    </subcellularLocation>
    <subcellularLocation>
        <location evidence="1">Membrane</location>
    </subcellularLocation>
</comment>
<dbReference type="HAMAP" id="MF_01416">
    <property type="entry name" value="ATP_synth_delta_bact"/>
    <property type="match status" value="1"/>
</dbReference>
<dbReference type="PROSITE" id="PS00389">
    <property type="entry name" value="ATPASE_DELTA"/>
    <property type="match status" value="1"/>
</dbReference>
<dbReference type="AlphaFoldDB" id="A0A6V8LRY1"/>
<evidence type="ECO:0000256" key="3">
    <source>
        <dbReference type="ARBA" id="ARBA00022781"/>
    </source>
</evidence>
<keyword evidence="9" id="KW-1185">Reference proteome</keyword>
<evidence type="ECO:0000256" key="6">
    <source>
        <dbReference type="ARBA" id="ARBA00023310"/>
    </source>
</evidence>
<dbReference type="GO" id="GO:0045259">
    <property type="term" value="C:proton-transporting ATP synthase complex"/>
    <property type="evidence" value="ECO:0007669"/>
    <property type="project" value="UniProtKB-KW"/>
</dbReference>